<dbReference type="PROSITE" id="PS51257">
    <property type="entry name" value="PROKAR_LIPOPROTEIN"/>
    <property type="match status" value="1"/>
</dbReference>
<evidence type="ECO:0000313" key="7">
    <source>
        <dbReference type="EMBL" id="CAE0707157.1"/>
    </source>
</evidence>
<accession>A0A7S4A8D7</accession>
<dbReference type="AlphaFoldDB" id="A0A7S4A8D7"/>
<evidence type="ECO:0000259" key="6">
    <source>
        <dbReference type="Pfam" id="PF03151"/>
    </source>
</evidence>
<dbReference type="OrthoDB" id="201946at2759"/>
<proteinExistence type="predicted"/>
<evidence type="ECO:0000256" key="2">
    <source>
        <dbReference type="ARBA" id="ARBA00022692"/>
    </source>
</evidence>
<feature type="transmembrane region" description="Helical" evidence="5">
    <location>
        <begin position="140"/>
        <end position="158"/>
    </location>
</feature>
<feature type="transmembrane region" description="Helical" evidence="5">
    <location>
        <begin position="303"/>
        <end position="319"/>
    </location>
</feature>
<dbReference type="EMBL" id="HBIW01026244">
    <property type="protein sequence ID" value="CAE0707157.1"/>
    <property type="molecule type" value="Transcribed_RNA"/>
</dbReference>
<keyword evidence="4 5" id="KW-0472">Membrane</keyword>
<dbReference type="Pfam" id="PF03151">
    <property type="entry name" value="TPT"/>
    <property type="match status" value="1"/>
</dbReference>
<feature type="transmembrane region" description="Helical" evidence="5">
    <location>
        <begin position="113"/>
        <end position="133"/>
    </location>
</feature>
<dbReference type="InterPro" id="IPR004853">
    <property type="entry name" value="Sugar_P_trans_dom"/>
</dbReference>
<dbReference type="InterPro" id="IPR050186">
    <property type="entry name" value="TPT_transporter"/>
</dbReference>
<dbReference type="EMBL" id="CAKKNE010000001">
    <property type="protein sequence ID" value="CAH0366904.1"/>
    <property type="molecule type" value="Genomic_DNA"/>
</dbReference>
<protein>
    <recommendedName>
        <fullName evidence="6">Sugar phosphate transporter domain-containing protein</fullName>
    </recommendedName>
</protein>
<evidence type="ECO:0000313" key="9">
    <source>
        <dbReference type="Proteomes" id="UP000789595"/>
    </source>
</evidence>
<keyword evidence="2 5" id="KW-0812">Transmembrane</keyword>
<keyword evidence="9" id="KW-1185">Reference proteome</keyword>
<gene>
    <name evidence="7" type="ORF">PCAL00307_LOCUS22608</name>
    <name evidence="8" type="ORF">PECAL_1P34180</name>
</gene>
<evidence type="ECO:0000256" key="3">
    <source>
        <dbReference type="ARBA" id="ARBA00022989"/>
    </source>
</evidence>
<evidence type="ECO:0000256" key="1">
    <source>
        <dbReference type="ARBA" id="ARBA00004141"/>
    </source>
</evidence>
<evidence type="ECO:0000256" key="4">
    <source>
        <dbReference type="ARBA" id="ARBA00023136"/>
    </source>
</evidence>
<organism evidence="7">
    <name type="scientific">Pelagomonas calceolata</name>
    <dbReference type="NCBI Taxonomy" id="35677"/>
    <lineage>
        <taxon>Eukaryota</taxon>
        <taxon>Sar</taxon>
        <taxon>Stramenopiles</taxon>
        <taxon>Ochrophyta</taxon>
        <taxon>Pelagophyceae</taxon>
        <taxon>Pelagomonadales</taxon>
        <taxon>Pelagomonadaceae</taxon>
        <taxon>Pelagomonas</taxon>
    </lineage>
</organism>
<evidence type="ECO:0000256" key="5">
    <source>
        <dbReference type="SAM" id="Phobius"/>
    </source>
</evidence>
<dbReference type="GO" id="GO:0016020">
    <property type="term" value="C:membrane"/>
    <property type="evidence" value="ECO:0007669"/>
    <property type="project" value="UniProtKB-SubCell"/>
</dbReference>
<reference evidence="8" key="2">
    <citation type="submission" date="2021-11" db="EMBL/GenBank/DDBJ databases">
        <authorList>
            <consortium name="Genoscope - CEA"/>
            <person name="William W."/>
        </authorList>
    </citation>
    <scope>NUCLEOTIDE SEQUENCE</scope>
</reference>
<dbReference type="InterPro" id="IPR037185">
    <property type="entry name" value="EmrE-like"/>
</dbReference>
<reference evidence="7" key="1">
    <citation type="submission" date="2021-01" db="EMBL/GenBank/DDBJ databases">
        <authorList>
            <person name="Corre E."/>
            <person name="Pelletier E."/>
            <person name="Niang G."/>
            <person name="Scheremetjew M."/>
            <person name="Finn R."/>
            <person name="Kale V."/>
            <person name="Holt S."/>
            <person name="Cochrane G."/>
            <person name="Meng A."/>
            <person name="Brown T."/>
            <person name="Cohen L."/>
        </authorList>
    </citation>
    <scope>NUCLEOTIDE SEQUENCE</scope>
    <source>
        <strain evidence="7">CCMP1756</strain>
    </source>
</reference>
<feature type="transmembrane region" description="Helical" evidence="5">
    <location>
        <begin position="52"/>
        <end position="71"/>
    </location>
</feature>
<feature type="transmembrane region" description="Helical" evidence="5">
    <location>
        <begin position="170"/>
        <end position="189"/>
    </location>
</feature>
<name>A0A7S4A8D7_9STRA</name>
<dbReference type="Proteomes" id="UP000789595">
    <property type="component" value="Unassembled WGS sequence"/>
</dbReference>
<dbReference type="SUPFAM" id="SSF103481">
    <property type="entry name" value="Multidrug resistance efflux transporter EmrE"/>
    <property type="match status" value="2"/>
</dbReference>
<evidence type="ECO:0000313" key="8">
    <source>
        <dbReference type="EMBL" id="CAH0366904.1"/>
    </source>
</evidence>
<keyword evidence="3 5" id="KW-1133">Transmembrane helix</keyword>
<feature type="transmembrane region" description="Helical" evidence="5">
    <location>
        <begin position="20"/>
        <end position="40"/>
    </location>
</feature>
<comment type="subcellular location">
    <subcellularLocation>
        <location evidence="1">Membrane</location>
        <topology evidence="1">Multi-pass membrane protein</topology>
    </subcellularLocation>
</comment>
<sequence>MVATRSGRSKTSADAAESTLVPLALNLLGWYGCNAFFNVLNKEALNRWPYPWAVAWLQLVAGVAIVIPLWASGLRAPPKADLQFVARTFGPIGALHAGGHGAQVVSFGAGSVFMAHVVKALEPIVGTVIGYLFLGSTPSLMTNLSLVPIVCGVVYAASKPGGVDFGGLTSLPARTALVSTVAFAFAKVLAKRQMSPKVKKARNLDGANVYGLLTLCSCVCLAVPAFLLEGAAAYDALQSTDSMIVLSLVARSGALYYLSNEFSFRVLGMLDPVSQAVANAAKRVFVLAAAAVFLGEVPSTRKIVGSCVALLGVLGYGLSKRDAAKKNR</sequence>
<feature type="domain" description="Sugar phosphate transporter" evidence="6">
    <location>
        <begin position="23"/>
        <end position="316"/>
    </location>
</feature>
<feature type="transmembrane region" description="Helical" evidence="5">
    <location>
        <begin position="209"/>
        <end position="228"/>
    </location>
</feature>
<dbReference type="PANTHER" id="PTHR11132">
    <property type="entry name" value="SOLUTE CARRIER FAMILY 35"/>
    <property type="match status" value="1"/>
</dbReference>